<name>A0A644WZ34_9ZZZZ</name>
<proteinExistence type="predicted"/>
<dbReference type="EMBL" id="VSSQ01001526">
    <property type="protein sequence ID" value="MPM09079.1"/>
    <property type="molecule type" value="Genomic_DNA"/>
</dbReference>
<protein>
    <submittedName>
        <fullName evidence="1">Uncharacterized protein</fullName>
    </submittedName>
</protein>
<reference evidence="1" key="1">
    <citation type="submission" date="2019-08" db="EMBL/GenBank/DDBJ databases">
        <authorList>
            <person name="Kucharzyk K."/>
            <person name="Murdoch R.W."/>
            <person name="Higgins S."/>
            <person name="Loffler F."/>
        </authorList>
    </citation>
    <scope>NUCLEOTIDE SEQUENCE</scope>
</reference>
<sequence>MEGTTGTVGLITVNGCINTKFTDKMLANGATMNYTCPIMLAASAAMRQIGMKGRVKIERWEEGKGCKIYFIPA</sequence>
<organism evidence="1">
    <name type="scientific">bioreactor metagenome</name>
    <dbReference type="NCBI Taxonomy" id="1076179"/>
    <lineage>
        <taxon>unclassified sequences</taxon>
        <taxon>metagenomes</taxon>
        <taxon>ecological metagenomes</taxon>
    </lineage>
</organism>
<gene>
    <name evidence="1" type="ORF">SDC9_55395</name>
</gene>
<dbReference type="AlphaFoldDB" id="A0A644WZ34"/>
<accession>A0A644WZ34</accession>
<evidence type="ECO:0000313" key="1">
    <source>
        <dbReference type="EMBL" id="MPM09079.1"/>
    </source>
</evidence>
<comment type="caution">
    <text evidence="1">The sequence shown here is derived from an EMBL/GenBank/DDBJ whole genome shotgun (WGS) entry which is preliminary data.</text>
</comment>